<protein>
    <submittedName>
        <fullName evidence="1">Uncharacterized protein</fullName>
    </submittedName>
</protein>
<proteinExistence type="predicted"/>
<name>A0A9P5XVC1_9AGAR</name>
<feature type="non-terminal residue" evidence="1">
    <location>
        <position position="1"/>
    </location>
</feature>
<dbReference type="AlphaFoldDB" id="A0A9P5XVC1"/>
<sequence>WSGRRVTPILGCSLRKLGVPISQSLSLSTRRLNIRDDRTLSPSVIRSPVSLQSSGTVPSPSLDLALVRPFVSL</sequence>
<dbReference type="EMBL" id="MU150369">
    <property type="protein sequence ID" value="KAF9457483.1"/>
    <property type="molecule type" value="Genomic_DNA"/>
</dbReference>
<comment type="caution">
    <text evidence="1">The sequence shown here is derived from an EMBL/GenBank/DDBJ whole genome shotgun (WGS) entry which is preliminary data.</text>
</comment>
<accession>A0A9P5XVC1</accession>
<reference evidence="1" key="1">
    <citation type="submission" date="2020-11" db="EMBL/GenBank/DDBJ databases">
        <authorList>
            <consortium name="DOE Joint Genome Institute"/>
            <person name="Ahrendt S."/>
            <person name="Riley R."/>
            <person name="Andreopoulos W."/>
            <person name="Labutti K."/>
            <person name="Pangilinan J."/>
            <person name="Ruiz-Duenas F.J."/>
            <person name="Barrasa J.M."/>
            <person name="Sanchez-Garcia M."/>
            <person name="Camarero S."/>
            <person name="Miyauchi S."/>
            <person name="Serrano A."/>
            <person name="Linde D."/>
            <person name="Babiker R."/>
            <person name="Drula E."/>
            <person name="Ayuso-Fernandez I."/>
            <person name="Pacheco R."/>
            <person name="Padilla G."/>
            <person name="Ferreira P."/>
            <person name="Barriuso J."/>
            <person name="Kellner H."/>
            <person name="Castanera R."/>
            <person name="Alfaro M."/>
            <person name="Ramirez L."/>
            <person name="Pisabarro A.G."/>
            <person name="Kuo A."/>
            <person name="Tritt A."/>
            <person name="Lipzen A."/>
            <person name="He G."/>
            <person name="Yan M."/>
            <person name="Ng V."/>
            <person name="Cullen D."/>
            <person name="Martin F."/>
            <person name="Rosso M.-N."/>
            <person name="Henrissat B."/>
            <person name="Hibbett D."/>
            <person name="Martinez A.T."/>
            <person name="Grigoriev I.V."/>
        </authorList>
    </citation>
    <scope>NUCLEOTIDE SEQUENCE</scope>
    <source>
        <strain evidence="1">CBS 247.69</strain>
    </source>
</reference>
<keyword evidence="2" id="KW-1185">Reference proteome</keyword>
<organism evidence="1 2">
    <name type="scientific">Collybia nuda</name>
    <dbReference type="NCBI Taxonomy" id="64659"/>
    <lineage>
        <taxon>Eukaryota</taxon>
        <taxon>Fungi</taxon>
        <taxon>Dikarya</taxon>
        <taxon>Basidiomycota</taxon>
        <taxon>Agaricomycotina</taxon>
        <taxon>Agaricomycetes</taxon>
        <taxon>Agaricomycetidae</taxon>
        <taxon>Agaricales</taxon>
        <taxon>Tricholomatineae</taxon>
        <taxon>Clitocybaceae</taxon>
        <taxon>Collybia</taxon>
    </lineage>
</organism>
<gene>
    <name evidence="1" type="ORF">BDZ94DRAFT_1272968</name>
</gene>
<evidence type="ECO:0000313" key="2">
    <source>
        <dbReference type="Proteomes" id="UP000807353"/>
    </source>
</evidence>
<dbReference type="Proteomes" id="UP000807353">
    <property type="component" value="Unassembled WGS sequence"/>
</dbReference>
<evidence type="ECO:0000313" key="1">
    <source>
        <dbReference type="EMBL" id="KAF9457483.1"/>
    </source>
</evidence>